<proteinExistence type="predicted"/>
<keyword evidence="1" id="KW-1133">Transmembrane helix</keyword>
<dbReference type="Pfam" id="PF10712">
    <property type="entry name" value="NAD-GH"/>
    <property type="match status" value="1"/>
</dbReference>
<sequence length="270" mass="28987">MTRRYKEQDSNILTLTTPDTELPSGTNTSLFHNLIRRHDATTILQNLHAETSSPAQRLVATRLVHLLNLGPGAAATAVVGATARHVLVHARGAARAALVHLGDDRVADALELLHLVLELLRLGELVAVEPLDGVLHRVLDPLLVLGRKLGRDLLVADRVAHVVGVVFQRVAGLHLALDLLVLGLVLLGLLHHALDLLLAEPALVVGDGDLVLLPRRLVLRRHVEDAVGVDVERDVDLRHAARGGGDAGQLELAEQVVVLGPRPLALVHLD</sequence>
<name>A0A5J9WJV9_9POAL</name>
<dbReference type="Proteomes" id="UP000324897">
    <property type="component" value="Chromosome 5"/>
</dbReference>
<keyword evidence="3" id="KW-1185">Reference proteome</keyword>
<reference evidence="2 3" key="1">
    <citation type="journal article" date="2019" name="Sci. Rep.">
        <title>A high-quality genome of Eragrostis curvula grass provides insights into Poaceae evolution and supports new strategies to enhance forage quality.</title>
        <authorList>
            <person name="Carballo J."/>
            <person name="Santos B.A.C.M."/>
            <person name="Zappacosta D."/>
            <person name="Garbus I."/>
            <person name="Selva J.P."/>
            <person name="Gallo C.A."/>
            <person name="Diaz A."/>
            <person name="Albertini E."/>
            <person name="Caccamo M."/>
            <person name="Echenique V."/>
        </authorList>
    </citation>
    <scope>NUCLEOTIDE SEQUENCE [LARGE SCALE GENOMIC DNA]</scope>
    <source>
        <strain evidence="3">cv. Victoria</strain>
        <tissue evidence="2">Leaf</tissue>
    </source>
</reference>
<dbReference type="InterPro" id="IPR019651">
    <property type="entry name" value="Glutamate_DH_NAD-spec"/>
</dbReference>
<dbReference type="EMBL" id="RWGY01000004">
    <property type="protein sequence ID" value="TVU47534.1"/>
    <property type="molecule type" value="Genomic_DNA"/>
</dbReference>
<keyword evidence="1" id="KW-0472">Membrane</keyword>
<dbReference type="OrthoDB" id="2017405at2759"/>
<keyword evidence="1" id="KW-0812">Transmembrane</keyword>
<dbReference type="AlphaFoldDB" id="A0A5J9WJV9"/>
<evidence type="ECO:0000313" key="3">
    <source>
        <dbReference type="Proteomes" id="UP000324897"/>
    </source>
</evidence>
<feature type="transmembrane region" description="Helical" evidence="1">
    <location>
        <begin position="175"/>
        <end position="194"/>
    </location>
</feature>
<protein>
    <submittedName>
        <fullName evidence="2">Uncharacterized protein</fullName>
    </submittedName>
</protein>
<evidence type="ECO:0000313" key="2">
    <source>
        <dbReference type="EMBL" id="TVU47534.1"/>
    </source>
</evidence>
<dbReference type="Gramene" id="TVU47534">
    <property type="protein sequence ID" value="TVU47534"/>
    <property type="gene ID" value="EJB05_07138"/>
</dbReference>
<comment type="caution">
    <text evidence="2">The sequence shown here is derived from an EMBL/GenBank/DDBJ whole genome shotgun (WGS) entry which is preliminary data.</text>
</comment>
<accession>A0A5J9WJV9</accession>
<feature type="non-terminal residue" evidence="2">
    <location>
        <position position="1"/>
    </location>
</feature>
<gene>
    <name evidence="2" type="ORF">EJB05_07138</name>
</gene>
<organism evidence="2 3">
    <name type="scientific">Eragrostis curvula</name>
    <name type="common">weeping love grass</name>
    <dbReference type="NCBI Taxonomy" id="38414"/>
    <lineage>
        <taxon>Eukaryota</taxon>
        <taxon>Viridiplantae</taxon>
        <taxon>Streptophyta</taxon>
        <taxon>Embryophyta</taxon>
        <taxon>Tracheophyta</taxon>
        <taxon>Spermatophyta</taxon>
        <taxon>Magnoliopsida</taxon>
        <taxon>Liliopsida</taxon>
        <taxon>Poales</taxon>
        <taxon>Poaceae</taxon>
        <taxon>PACMAD clade</taxon>
        <taxon>Chloridoideae</taxon>
        <taxon>Eragrostideae</taxon>
        <taxon>Eragrostidinae</taxon>
        <taxon>Eragrostis</taxon>
    </lineage>
</organism>
<evidence type="ECO:0000256" key="1">
    <source>
        <dbReference type="SAM" id="Phobius"/>
    </source>
</evidence>